<keyword evidence="3" id="KW-1185">Reference proteome</keyword>
<dbReference type="STRING" id="908809.ABG79_01394"/>
<dbReference type="Pfam" id="PF04324">
    <property type="entry name" value="Fer2_BFD"/>
    <property type="match status" value="1"/>
</dbReference>
<organism evidence="2 3">
    <name type="scientific">Caloramator mitchellensis</name>
    <dbReference type="NCBI Taxonomy" id="908809"/>
    <lineage>
        <taxon>Bacteria</taxon>
        <taxon>Bacillati</taxon>
        <taxon>Bacillota</taxon>
        <taxon>Clostridia</taxon>
        <taxon>Eubacteriales</taxon>
        <taxon>Clostridiaceae</taxon>
        <taxon>Caloramator</taxon>
    </lineage>
</organism>
<gene>
    <name evidence="2" type="ORF">ABG79_01394</name>
</gene>
<dbReference type="RefSeq" id="WP_057978495.1">
    <property type="nucleotide sequence ID" value="NZ_LKHP01000006.1"/>
</dbReference>
<comment type="caution">
    <text evidence="2">The sequence shown here is derived from an EMBL/GenBank/DDBJ whole genome shotgun (WGS) entry which is preliminary data.</text>
</comment>
<proteinExistence type="predicted"/>
<evidence type="ECO:0000313" key="2">
    <source>
        <dbReference type="EMBL" id="KRQ86903.1"/>
    </source>
</evidence>
<protein>
    <submittedName>
        <fullName evidence="2">BFD-like [2Fe-2S] binding domain protein</fullName>
    </submittedName>
</protein>
<sequence length="73" mass="7927">MDEKLNADIMDKLTKVCLCKGIPRSSIKKAILEGADTLEKVQRKTGAGSGGCGGKRCTPKILELLEQHNNGEW</sequence>
<feature type="domain" description="BFD-like [2Fe-2S]-binding" evidence="1">
    <location>
        <begin position="16"/>
        <end position="66"/>
    </location>
</feature>
<dbReference type="Gene3D" id="1.10.10.1100">
    <property type="entry name" value="BFD-like [2Fe-2S]-binding domain"/>
    <property type="match status" value="1"/>
</dbReference>
<name>A0A0R3JTN2_CALMK</name>
<evidence type="ECO:0000313" key="3">
    <source>
        <dbReference type="Proteomes" id="UP000052015"/>
    </source>
</evidence>
<accession>A0A0R3JTN2</accession>
<dbReference type="PATRIC" id="fig|908809.3.peg.1403"/>
<dbReference type="Proteomes" id="UP000052015">
    <property type="component" value="Unassembled WGS sequence"/>
</dbReference>
<dbReference type="AlphaFoldDB" id="A0A0R3JTN2"/>
<evidence type="ECO:0000259" key="1">
    <source>
        <dbReference type="Pfam" id="PF04324"/>
    </source>
</evidence>
<dbReference type="InterPro" id="IPR007419">
    <property type="entry name" value="BFD-like_2Fe2S-bd_dom"/>
</dbReference>
<reference evidence="2 3" key="1">
    <citation type="submission" date="2015-09" db="EMBL/GenBank/DDBJ databases">
        <title>Draft genome sequence of a Caloramator mitchellensis, a moderate thermophile from the Great Artesian Basin of Australia.</title>
        <authorList>
            <person name="Patel B.K."/>
        </authorList>
    </citation>
    <scope>NUCLEOTIDE SEQUENCE [LARGE SCALE GENOMIC DNA]</scope>
    <source>
        <strain evidence="2 3">VF08</strain>
    </source>
</reference>
<dbReference type="InterPro" id="IPR041854">
    <property type="entry name" value="BFD-like_2Fe2S-bd_dom_sf"/>
</dbReference>
<dbReference type="OrthoDB" id="1629586at2"/>
<dbReference type="EMBL" id="LKHP01000006">
    <property type="protein sequence ID" value="KRQ86903.1"/>
    <property type="molecule type" value="Genomic_DNA"/>
</dbReference>